<proteinExistence type="predicted"/>
<feature type="transmembrane region" description="Helical" evidence="2">
    <location>
        <begin position="75"/>
        <end position="93"/>
    </location>
</feature>
<evidence type="ECO:0000256" key="2">
    <source>
        <dbReference type="SAM" id="Phobius"/>
    </source>
</evidence>
<keyword evidence="2" id="KW-1133">Transmembrane helix</keyword>
<dbReference type="CDD" id="cd06174">
    <property type="entry name" value="MFS"/>
    <property type="match status" value="1"/>
</dbReference>
<protein>
    <submittedName>
        <fullName evidence="3">Uncharacterized protein</fullName>
    </submittedName>
</protein>
<organism evidence="3 4">
    <name type="scientific">Geodia barretti</name>
    <name type="common">Barrett's horny sponge</name>
    <dbReference type="NCBI Taxonomy" id="519541"/>
    <lineage>
        <taxon>Eukaryota</taxon>
        <taxon>Metazoa</taxon>
        <taxon>Porifera</taxon>
        <taxon>Demospongiae</taxon>
        <taxon>Heteroscleromorpha</taxon>
        <taxon>Tetractinellida</taxon>
        <taxon>Astrophorina</taxon>
        <taxon>Geodiidae</taxon>
        <taxon>Geodia</taxon>
    </lineage>
</organism>
<keyword evidence="4" id="KW-1185">Reference proteome</keyword>
<dbReference type="SUPFAM" id="SSF103473">
    <property type="entry name" value="MFS general substrate transporter"/>
    <property type="match status" value="1"/>
</dbReference>
<evidence type="ECO:0000313" key="3">
    <source>
        <dbReference type="EMBL" id="CAI8010911.1"/>
    </source>
</evidence>
<dbReference type="AlphaFoldDB" id="A0AA35RIG1"/>
<comment type="caution">
    <text evidence="3">The sequence shown here is derived from an EMBL/GenBank/DDBJ whole genome shotgun (WGS) entry which is preliminary data.</text>
</comment>
<dbReference type="Proteomes" id="UP001174909">
    <property type="component" value="Unassembled WGS sequence"/>
</dbReference>
<feature type="transmembrane region" description="Helical" evidence="2">
    <location>
        <begin position="203"/>
        <end position="224"/>
    </location>
</feature>
<dbReference type="InterPro" id="IPR036259">
    <property type="entry name" value="MFS_trans_sf"/>
</dbReference>
<dbReference type="Gene3D" id="1.20.1250.20">
    <property type="entry name" value="MFS general substrate transporter like domains"/>
    <property type="match status" value="1"/>
</dbReference>
<name>A0AA35RIG1_GEOBA</name>
<feature type="transmembrane region" description="Helical" evidence="2">
    <location>
        <begin position="20"/>
        <end position="43"/>
    </location>
</feature>
<gene>
    <name evidence="3" type="ORF">GBAR_LOCUS7119</name>
</gene>
<feature type="region of interest" description="Disordered" evidence="1">
    <location>
        <begin position="247"/>
        <end position="271"/>
    </location>
</feature>
<evidence type="ECO:0000256" key="1">
    <source>
        <dbReference type="SAM" id="MobiDB-lite"/>
    </source>
</evidence>
<reference evidence="3" key="1">
    <citation type="submission" date="2023-03" db="EMBL/GenBank/DDBJ databases">
        <authorList>
            <person name="Steffen K."/>
            <person name="Cardenas P."/>
        </authorList>
    </citation>
    <scope>NUCLEOTIDE SEQUENCE</scope>
</reference>
<keyword evidence="2" id="KW-0812">Transmembrane</keyword>
<sequence length="271" mass="30348">MLCFCRGRRDFEDNFPHHNWLISIFVLLTVGYVGHIMFTPSIYQFVTTDRSPSSDDNEENSDHFWPGLGGTDRDYAWTLISFSLFEAGTLPLATAMMDVVPYTVLILIMLFLYGVSGAVYATATDVWMVILARCLMGCASLLLSSIVYTYIGEMGTTMDRARNKKGKLPRKNLLYLLAILGATFANALLLVVESYDWIGKHTYFPMAITIGSILIPFVALIALYNKLAPRPIYDEIRATNFSSNLDLEQEASADPEPENEHVTPPCDNLSE</sequence>
<feature type="transmembrane region" description="Helical" evidence="2">
    <location>
        <begin position="172"/>
        <end position="191"/>
    </location>
</feature>
<accession>A0AA35RIG1</accession>
<dbReference type="EMBL" id="CASHTH010001072">
    <property type="protein sequence ID" value="CAI8010911.1"/>
    <property type="molecule type" value="Genomic_DNA"/>
</dbReference>
<evidence type="ECO:0000313" key="4">
    <source>
        <dbReference type="Proteomes" id="UP001174909"/>
    </source>
</evidence>
<keyword evidence="2" id="KW-0472">Membrane</keyword>
<feature type="compositionally biased region" description="Acidic residues" evidence="1">
    <location>
        <begin position="247"/>
        <end position="257"/>
    </location>
</feature>
<feature type="transmembrane region" description="Helical" evidence="2">
    <location>
        <begin position="100"/>
        <end position="120"/>
    </location>
</feature>
<feature type="transmembrane region" description="Helical" evidence="2">
    <location>
        <begin position="126"/>
        <end position="151"/>
    </location>
</feature>